<dbReference type="InterPro" id="IPR029063">
    <property type="entry name" value="SAM-dependent_MTases_sf"/>
</dbReference>
<keyword evidence="3" id="KW-0489">Methyltransferase</keyword>
<name>A0ABS6HQD0_MYCGD</name>
<dbReference type="Gene3D" id="3.40.50.150">
    <property type="entry name" value="Vaccinia Virus protein VP39"/>
    <property type="match status" value="1"/>
</dbReference>
<dbReference type="Proteomes" id="UP000696413">
    <property type="component" value="Unassembled WGS sequence"/>
</dbReference>
<feature type="region of interest" description="Disordered" evidence="1">
    <location>
        <begin position="14"/>
        <end position="34"/>
    </location>
</feature>
<dbReference type="NCBIfam" id="NF041255">
    <property type="entry name" value="mycofact_MftM"/>
    <property type="match status" value="1"/>
</dbReference>
<sequence length="294" mass="31844">MDVAVRGPALLDPLAPAPHGTWSGDGVRVRRRRGPHRDHHATVCTPRFCAHRHGDALTIEHDLTPDELSDELAVLLTEELGGTGVLRGQPDFESVFTGIVRSTVTGGMSAWLRFYRNSLSALESGRAAFAPVHLRAAELVAGRCVLDLGSCFGFFPLRLSHNGFDVTATDLSAPTMDLLARVSPGLHRPVRTITCDAAAVPLPDATADTVTALHLLEHLDADAGDAVLDEALRLARRRVIVAVPFEDEPQACYGHIRTFDVTALQRIGETLSRTHAVTATVDEHHGGWLVLDRY</sequence>
<dbReference type="GO" id="GO:0032259">
    <property type="term" value="P:methylation"/>
    <property type="evidence" value="ECO:0007669"/>
    <property type="project" value="UniProtKB-KW"/>
</dbReference>
<dbReference type="EMBL" id="JAHBOM010000011">
    <property type="protein sequence ID" value="MBU8824418.1"/>
    <property type="molecule type" value="Genomic_DNA"/>
</dbReference>
<accession>A0ABS6HQD0</accession>
<organism evidence="3 4">
    <name type="scientific">Mycolicibacterium goodii</name>
    <name type="common">Mycobacterium goodii</name>
    <dbReference type="NCBI Taxonomy" id="134601"/>
    <lineage>
        <taxon>Bacteria</taxon>
        <taxon>Bacillati</taxon>
        <taxon>Actinomycetota</taxon>
        <taxon>Actinomycetes</taxon>
        <taxon>Mycobacteriales</taxon>
        <taxon>Mycobacteriaceae</taxon>
        <taxon>Mycolicibacterium</taxon>
    </lineage>
</organism>
<dbReference type="SUPFAM" id="SSF53335">
    <property type="entry name" value="S-adenosyl-L-methionine-dependent methyltransferases"/>
    <property type="match status" value="1"/>
</dbReference>
<evidence type="ECO:0000313" key="3">
    <source>
        <dbReference type="EMBL" id="MBU8824418.1"/>
    </source>
</evidence>
<keyword evidence="3" id="KW-0808">Transferase</keyword>
<keyword evidence="4" id="KW-1185">Reference proteome</keyword>
<proteinExistence type="predicted"/>
<evidence type="ECO:0000256" key="1">
    <source>
        <dbReference type="SAM" id="MobiDB-lite"/>
    </source>
</evidence>
<dbReference type="RefSeq" id="WP_214311838.1">
    <property type="nucleotide sequence ID" value="NZ_JAHBOJ010000008.1"/>
</dbReference>
<dbReference type="Pfam" id="PF08241">
    <property type="entry name" value="Methyltransf_11"/>
    <property type="match status" value="1"/>
</dbReference>
<protein>
    <submittedName>
        <fullName evidence="3">Class I SAM-dependent methyltransferase</fullName>
    </submittedName>
</protein>
<dbReference type="GO" id="GO:0008168">
    <property type="term" value="F:methyltransferase activity"/>
    <property type="evidence" value="ECO:0007669"/>
    <property type="project" value="UniProtKB-KW"/>
</dbReference>
<evidence type="ECO:0000259" key="2">
    <source>
        <dbReference type="Pfam" id="PF08241"/>
    </source>
</evidence>
<reference evidence="3 4" key="1">
    <citation type="submission" date="2021-05" db="EMBL/GenBank/DDBJ databases">
        <title>Draft Genome Sequences of Clinical Respiratory Isolates of Mycobacterium goodii Recovered in Ireland.</title>
        <authorList>
            <person name="Flanagan P.R."/>
            <person name="Mok S."/>
            <person name="Roycroft E."/>
            <person name="Rogers T.R."/>
            <person name="Fitzgibbon M."/>
        </authorList>
    </citation>
    <scope>NUCLEOTIDE SEQUENCE [LARGE SCALE GENOMIC DNA]</scope>
    <source>
        <strain evidence="3 4">14IE55</strain>
    </source>
</reference>
<comment type="caution">
    <text evidence="3">The sequence shown here is derived from an EMBL/GenBank/DDBJ whole genome shotgun (WGS) entry which is preliminary data.</text>
</comment>
<evidence type="ECO:0000313" key="4">
    <source>
        <dbReference type="Proteomes" id="UP000696413"/>
    </source>
</evidence>
<dbReference type="InterPro" id="IPR013216">
    <property type="entry name" value="Methyltransf_11"/>
</dbReference>
<gene>
    <name evidence="3" type="ORF">KL859_16260</name>
</gene>
<feature type="domain" description="Methyltransferase type 11" evidence="2">
    <location>
        <begin position="146"/>
        <end position="238"/>
    </location>
</feature>